<dbReference type="InParanoid" id="A0A7R8UM08"/>
<feature type="region of interest" description="Disordered" evidence="1">
    <location>
        <begin position="107"/>
        <end position="148"/>
    </location>
</feature>
<evidence type="ECO:0000313" key="2">
    <source>
        <dbReference type="EMBL" id="CAD7083306.1"/>
    </source>
</evidence>
<dbReference type="AlphaFoldDB" id="A0A7R8UM08"/>
<dbReference type="Proteomes" id="UP000594454">
    <property type="component" value="Chromosome 2"/>
</dbReference>
<accession>A0A7R8UM08</accession>
<protein>
    <submittedName>
        <fullName evidence="2">Uncharacterized protein</fullName>
    </submittedName>
</protein>
<dbReference type="EMBL" id="LR899010">
    <property type="protein sequence ID" value="CAD7083306.1"/>
    <property type="molecule type" value="Genomic_DNA"/>
</dbReference>
<reference evidence="2 3" key="1">
    <citation type="submission" date="2020-11" db="EMBL/GenBank/DDBJ databases">
        <authorList>
            <person name="Wallbank WR R."/>
            <person name="Pardo Diaz C."/>
            <person name="Kozak K."/>
            <person name="Martin S."/>
            <person name="Jiggins C."/>
            <person name="Moest M."/>
            <person name="Warren A I."/>
            <person name="Generalovic N T."/>
            <person name="Byers J.R.P. K."/>
            <person name="Montejo-Kovacevich G."/>
            <person name="Yen C E."/>
        </authorList>
    </citation>
    <scope>NUCLEOTIDE SEQUENCE [LARGE SCALE GENOMIC DNA]</scope>
</reference>
<feature type="compositionally biased region" description="Basic and acidic residues" evidence="1">
    <location>
        <begin position="107"/>
        <end position="118"/>
    </location>
</feature>
<proteinExistence type="predicted"/>
<evidence type="ECO:0000313" key="3">
    <source>
        <dbReference type="Proteomes" id="UP000594454"/>
    </source>
</evidence>
<sequence length="148" mass="16509">MGDLRKTKGEKPLVRKRTKVKVKTIKGAVLEAMANIAEGSVQRPKSVKNERSLAIDISSNSEEDLDKFVRERRLNRGRSSAPLIRAAFKVDLVGESTDCGEDKLVEKKGSRERWEQVKGNKKRRVTTPEQAGKELTEETQAEETSGGD</sequence>
<organism evidence="2 3">
    <name type="scientific">Hermetia illucens</name>
    <name type="common">Black soldier fly</name>
    <dbReference type="NCBI Taxonomy" id="343691"/>
    <lineage>
        <taxon>Eukaryota</taxon>
        <taxon>Metazoa</taxon>
        <taxon>Ecdysozoa</taxon>
        <taxon>Arthropoda</taxon>
        <taxon>Hexapoda</taxon>
        <taxon>Insecta</taxon>
        <taxon>Pterygota</taxon>
        <taxon>Neoptera</taxon>
        <taxon>Endopterygota</taxon>
        <taxon>Diptera</taxon>
        <taxon>Brachycera</taxon>
        <taxon>Stratiomyomorpha</taxon>
        <taxon>Stratiomyidae</taxon>
        <taxon>Hermetiinae</taxon>
        <taxon>Hermetia</taxon>
    </lineage>
</organism>
<gene>
    <name evidence="2" type="ORF">HERILL_LOCUS6278</name>
</gene>
<name>A0A7R8UM08_HERIL</name>
<evidence type="ECO:0000256" key="1">
    <source>
        <dbReference type="SAM" id="MobiDB-lite"/>
    </source>
</evidence>
<keyword evidence="3" id="KW-1185">Reference proteome</keyword>